<dbReference type="Proteomes" id="UP000196531">
    <property type="component" value="Unassembled WGS sequence"/>
</dbReference>
<proteinExistence type="predicted"/>
<reference evidence="2" key="1">
    <citation type="journal article" date="2017" name="Proc. Natl. Acad. Sci. U.S.A.">
        <title>Simulation of Deepwater Horizon oil plume reveals substrate specialization within a complex community of hydrocarbon-degraders.</title>
        <authorList>
            <person name="Hu P."/>
            <person name="Dubinsky E.A."/>
            <person name="Probst A.J."/>
            <person name="Wang J."/>
            <person name="Sieber C.M.K."/>
            <person name="Tom L.M."/>
            <person name="Gardinali P."/>
            <person name="Banfield J.F."/>
            <person name="Atlas R.M."/>
            <person name="Andersen G.L."/>
        </authorList>
    </citation>
    <scope>NUCLEOTIDE SEQUENCE [LARGE SCALE GENOMIC DNA]</scope>
</reference>
<organism evidence="1 2">
    <name type="scientific">Halobacteriovorax marinus</name>
    <dbReference type="NCBI Taxonomy" id="97084"/>
    <lineage>
        <taxon>Bacteria</taxon>
        <taxon>Pseudomonadati</taxon>
        <taxon>Bdellovibrionota</taxon>
        <taxon>Bacteriovoracia</taxon>
        <taxon>Bacteriovoracales</taxon>
        <taxon>Halobacteriovoraceae</taxon>
        <taxon>Halobacteriovorax</taxon>
    </lineage>
</organism>
<evidence type="ECO:0000313" key="1">
    <source>
        <dbReference type="EMBL" id="OUR97288.1"/>
    </source>
</evidence>
<protein>
    <submittedName>
        <fullName evidence="1">Uncharacterized protein</fullName>
    </submittedName>
</protein>
<dbReference type="AlphaFoldDB" id="A0A1Y5F8R6"/>
<sequence>MKMIFSSILFVCSLTTLSFECSNVLEATIKRKLSSEQTLVQVLFKKILAPSEKYQDHWGMRKVVINREKFPVYYFRSVVELRLKCEKSQCSPQFFHNAYLLSPNTCRILKKALLFVH</sequence>
<gene>
    <name evidence="1" type="ORF">A9Q84_13255</name>
</gene>
<name>A0A1Y5F8R6_9BACT</name>
<accession>A0A1Y5F8R6</accession>
<comment type="caution">
    <text evidence="1">The sequence shown here is derived from an EMBL/GenBank/DDBJ whole genome shotgun (WGS) entry which is preliminary data.</text>
</comment>
<dbReference type="EMBL" id="MAAO01000006">
    <property type="protein sequence ID" value="OUR97288.1"/>
    <property type="molecule type" value="Genomic_DNA"/>
</dbReference>
<evidence type="ECO:0000313" key="2">
    <source>
        <dbReference type="Proteomes" id="UP000196531"/>
    </source>
</evidence>